<evidence type="ECO:0000313" key="2">
    <source>
        <dbReference type="Proteomes" id="UP000231279"/>
    </source>
</evidence>
<keyword evidence="2" id="KW-1185">Reference proteome</keyword>
<protein>
    <submittedName>
        <fullName evidence="1">Uncharacterized protein</fullName>
    </submittedName>
</protein>
<gene>
    <name evidence="1" type="ORF">CDL12_19749</name>
</gene>
<sequence>MSLIISGSGLGGPYMADMPVQPSPCFETSSPCEPSLILGTLAAIFASLVPIEIEFFSICSAITKDNVHAILVTE</sequence>
<dbReference type="Proteomes" id="UP000231279">
    <property type="component" value="Unassembled WGS sequence"/>
</dbReference>
<evidence type="ECO:0000313" key="1">
    <source>
        <dbReference type="EMBL" id="PIN07684.1"/>
    </source>
</evidence>
<reference evidence="2" key="1">
    <citation type="journal article" date="2018" name="Gigascience">
        <title>Genome assembly of the Pink Ipe (Handroanthus impetiginosus, Bignoniaceae), a highly valued, ecologically keystone Neotropical timber forest tree.</title>
        <authorList>
            <person name="Silva-Junior O.B."/>
            <person name="Grattapaglia D."/>
            <person name="Novaes E."/>
            <person name="Collevatti R.G."/>
        </authorList>
    </citation>
    <scope>NUCLEOTIDE SEQUENCE [LARGE SCALE GENOMIC DNA]</scope>
    <source>
        <strain evidence="2">cv. UFG-1</strain>
    </source>
</reference>
<organism evidence="1 2">
    <name type="scientific">Handroanthus impetiginosus</name>
    <dbReference type="NCBI Taxonomy" id="429701"/>
    <lineage>
        <taxon>Eukaryota</taxon>
        <taxon>Viridiplantae</taxon>
        <taxon>Streptophyta</taxon>
        <taxon>Embryophyta</taxon>
        <taxon>Tracheophyta</taxon>
        <taxon>Spermatophyta</taxon>
        <taxon>Magnoliopsida</taxon>
        <taxon>eudicotyledons</taxon>
        <taxon>Gunneridae</taxon>
        <taxon>Pentapetalae</taxon>
        <taxon>asterids</taxon>
        <taxon>lamiids</taxon>
        <taxon>Lamiales</taxon>
        <taxon>Bignoniaceae</taxon>
        <taxon>Crescentiina</taxon>
        <taxon>Tabebuia alliance</taxon>
        <taxon>Handroanthus</taxon>
    </lineage>
</organism>
<dbReference type="EMBL" id="NKXS01004026">
    <property type="protein sequence ID" value="PIN07684.1"/>
    <property type="molecule type" value="Genomic_DNA"/>
</dbReference>
<proteinExistence type="predicted"/>
<name>A0A2G9GQV1_9LAMI</name>
<comment type="caution">
    <text evidence="1">The sequence shown here is derived from an EMBL/GenBank/DDBJ whole genome shotgun (WGS) entry which is preliminary data.</text>
</comment>
<dbReference type="AlphaFoldDB" id="A0A2G9GQV1"/>
<accession>A0A2G9GQV1</accession>